<sequence>MFLSQKISIYDNPELKELKKLYNKLENYILNCNSEIHLNDGVSFNTRIGDITEEIKWIWAMTEISLRYFDNYLKSLNFYTTIEELIGNKFTIRGASFIVLDKLNVEDTQFHLDVIDTHQLFDLNTSILTLIFPLFVLEEGLGHLEYKDLLGEPCIYKYKKNELLVWDACKFEHRTQPFSVEKKYKRVLVSINLSTDDIMAKAALDNATISQGNILASRL</sequence>
<proteinExistence type="predicted"/>
<evidence type="ECO:0000313" key="1">
    <source>
        <dbReference type="EMBL" id="QHT97365.1"/>
    </source>
</evidence>
<dbReference type="AlphaFoldDB" id="A0A6C0IY52"/>
<organism evidence="1">
    <name type="scientific">viral metagenome</name>
    <dbReference type="NCBI Taxonomy" id="1070528"/>
    <lineage>
        <taxon>unclassified sequences</taxon>
        <taxon>metagenomes</taxon>
        <taxon>organismal metagenomes</taxon>
    </lineage>
</organism>
<reference evidence="1" key="1">
    <citation type="journal article" date="2020" name="Nature">
        <title>Giant virus diversity and host interactions through global metagenomics.</title>
        <authorList>
            <person name="Schulz F."/>
            <person name="Roux S."/>
            <person name="Paez-Espino D."/>
            <person name="Jungbluth S."/>
            <person name="Walsh D.A."/>
            <person name="Denef V.J."/>
            <person name="McMahon K.D."/>
            <person name="Konstantinidis K.T."/>
            <person name="Eloe-Fadrosh E.A."/>
            <person name="Kyrpides N.C."/>
            <person name="Woyke T."/>
        </authorList>
    </citation>
    <scope>NUCLEOTIDE SEQUENCE</scope>
    <source>
        <strain evidence="1">GVMAG-M-3300025138-11</strain>
    </source>
</reference>
<protein>
    <recommendedName>
        <fullName evidence="2">Prolyl 4-hydroxylase alpha subunit Fe(2+) 2OG dioxygenase domain-containing protein</fullName>
    </recommendedName>
</protein>
<evidence type="ECO:0008006" key="2">
    <source>
        <dbReference type="Google" id="ProtNLM"/>
    </source>
</evidence>
<dbReference type="EMBL" id="MN740275">
    <property type="protein sequence ID" value="QHT97365.1"/>
    <property type="molecule type" value="Genomic_DNA"/>
</dbReference>
<accession>A0A6C0IY52</accession>
<name>A0A6C0IY52_9ZZZZ</name>